<sequence length="440" mass="50467">MFAKGLPLKQATFLTITVLLLTAYLYLPSRDANPNVREQNVKYILQWGDPSLSPFDFMGQGFDAFLKNSCDFTNCFVTSDRNFLADVSEFDVIVFNGREVDRRFKKDNLPANRSAKQKYVYANLESSHNYPVCSSYFNNFFNWTWTYKLNSDCRWGYITIYNLTGGVVGPKENMQWLTLDPIDNETKIVLKSKSKAAAWFVSNCHSLSNRENFVRLVEKELKKFGLSLDVYGKCGKFVCPRSTSEACLKVLARDYYFYFAFENSFAEDYVTEKLVTSLNSYAVPVVFGEANYLRFLPPGSYLHAGQLGPERLAERMARIITNHRTGDADLYHDFFRWRNHYTYKITSDTEDVCKLCRILNDQQLMSQETVYSNFTAWWNSRHARFVTAQPRKGADSACAASDIAVISADILSEPVGVDALSHTQFLLGTYIGWDDDDDQK</sequence>
<accession>A0ACC0KCP3</accession>
<reference evidence="1 2" key="1">
    <citation type="journal article" date="2022" name="Genome Biol. Evol.">
        <title>The Spruce Budworm Genome: Reconstructing the Evolutionary History of Antifreeze Proteins.</title>
        <authorList>
            <person name="Beliveau C."/>
            <person name="Gagne P."/>
            <person name="Picq S."/>
            <person name="Vernygora O."/>
            <person name="Keeling C.I."/>
            <person name="Pinkney K."/>
            <person name="Doucet D."/>
            <person name="Wen F."/>
            <person name="Johnston J.S."/>
            <person name="Maaroufi H."/>
            <person name="Boyle B."/>
            <person name="Laroche J."/>
            <person name="Dewar K."/>
            <person name="Juretic N."/>
            <person name="Blackburn G."/>
            <person name="Nisole A."/>
            <person name="Brunet B."/>
            <person name="Brandao M."/>
            <person name="Lumley L."/>
            <person name="Duan J."/>
            <person name="Quan G."/>
            <person name="Lucarotti C.J."/>
            <person name="Roe A.D."/>
            <person name="Sperling F.A.H."/>
            <person name="Levesque R.C."/>
            <person name="Cusson M."/>
        </authorList>
    </citation>
    <scope>NUCLEOTIDE SEQUENCE [LARGE SCALE GENOMIC DNA]</scope>
    <source>
        <strain evidence="1">Glfc:IPQL:Cfum</strain>
    </source>
</reference>
<dbReference type="EMBL" id="CM046121">
    <property type="protein sequence ID" value="KAI8433971.1"/>
    <property type="molecule type" value="Genomic_DNA"/>
</dbReference>
<keyword evidence="2" id="KW-1185">Reference proteome</keyword>
<protein>
    <submittedName>
        <fullName evidence="1">Uncharacterized protein</fullName>
    </submittedName>
</protein>
<proteinExistence type="predicted"/>
<comment type="caution">
    <text evidence="1">The sequence shown here is derived from an EMBL/GenBank/DDBJ whole genome shotgun (WGS) entry which is preliminary data.</text>
</comment>
<organism evidence="1 2">
    <name type="scientific">Choristoneura fumiferana</name>
    <name type="common">Spruce budworm moth</name>
    <name type="synonym">Archips fumiferana</name>
    <dbReference type="NCBI Taxonomy" id="7141"/>
    <lineage>
        <taxon>Eukaryota</taxon>
        <taxon>Metazoa</taxon>
        <taxon>Ecdysozoa</taxon>
        <taxon>Arthropoda</taxon>
        <taxon>Hexapoda</taxon>
        <taxon>Insecta</taxon>
        <taxon>Pterygota</taxon>
        <taxon>Neoptera</taxon>
        <taxon>Endopterygota</taxon>
        <taxon>Lepidoptera</taxon>
        <taxon>Glossata</taxon>
        <taxon>Ditrysia</taxon>
        <taxon>Tortricoidea</taxon>
        <taxon>Tortricidae</taxon>
        <taxon>Tortricinae</taxon>
        <taxon>Choristoneura</taxon>
    </lineage>
</organism>
<evidence type="ECO:0000313" key="1">
    <source>
        <dbReference type="EMBL" id="KAI8433971.1"/>
    </source>
</evidence>
<dbReference type="Proteomes" id="UP001064048">
    <property type="component" value="Chromosome 21"/>
</dbReference>
<evidence type="ECO:0000313" key="2">
    <source>
        <dbReference type="Proteomes" id="UP001064048"/>
    </source>
</evidence>
<name>A0ACC0KCP3_CHOFU</name>
<gene>
    <name evidence="1" type="ORF">MSG28_012122</name>
</gene>